<feature type="transmembrane region" description="Helical" evidence="6">
    <location>
        <begin position="17"/>
        <end position="36"/>
    </location>
</feature>
<evidence type="ECO:0000256" key="3">
    <source>
        <dbReference type="ARBA" id="ARBA00022692"/>
    </source>
</evidence>
<evidence type="ECO:0000256" key="1">
    <source>
        <dbReference type="ARBA" id="ARBA00004141"/>
    </source>
</evidence>
<keyword evidence="8" id="KW-1185">Reference proteome</keyword>
<evidence type="ECO:0000313" key="8">
    <source>
        <dbReference type="Proteomes" id="UP000265411"/>
    </source>
</evidence>
<dbReference type="AlphaFoldDB" id="A0A395R0I6"/>
<name>A0A395R0I6_9PSED</name>
<reference evidence="7 8" key="1">
    <citation type="journal article" date="2018" name="Syst. Appl. Microbiol.">
        <title>Pseudomonas gallaeciensis sp. nov., isolated from crude-oil-contaminated intertidal sand samples after the Prestige oil spill.</title>
        <authorList>
            <person name="Mulet M."/>
            <person name="Sanchez D."/>
            <person name="Rodriguez A.C."/>
            <person name="Nogales B."/>
            <person name="Bosch R."/>
            <person name="Busquets A."/>
            <person name="Gomila M."/>
            <person name="Lalucat J."/>
            <person name="Garcia-Valdes E."/>
        </authorList>
    </citation>
    <scope>NUCLEOTIDE SEQUENCE [LARGE SCALE GENOMIC DNA]</scope>
    <source>
        <strain evidence="7 8">V113</strain>
    </source>
</reference>
<proteinExistence type="inferred from homology"/>
<dbReference type="SUPFAM" id="SSF103481">
    <property type="entry name" value="Multidrug resistance efflux transporter EmrE"/>
    <property type="match status" value="1"/>
</dbReference>
<comment type="subcellular location">
    <subcellularLocation>
        <location evidence="1">Membrane</location>
        <topology evidence="1">Multi-pass membrane protein</topology>
    </subcellularLocation>
</comment>
<protein>
    <submittedName>
        <fullName evidence="7">Uncharacterized protein</fullName>
    </submittedName>
</protein>
<dbReference type="PANTHER" id="PTHR32322:SF2">
    <property type="entry name" value="EAMA DOMAIN-CONTAINING PROTEIN"/>
    <property type="match status" value="1"/>
</dbReference>
<dbReference type="GO" id="GO:0016020">
    <property type="term" value="C:membrane"/>
    <property type="evidence" value="ECO:0007669"/>
    <property type="project" value="UniProtKB-SubCell"/>
</dbReference>
<accession>A0A395R0I6</accession>
<feature type="transmembrane region" description="Helical" evidence="6">
    <location>
        <begin position="42"/>
        <end position="62"/>
    </location>
</feature>
<dbReference type="InterPro" id="IPR050638">
    <property type="entry name" value="AA-Vitamin_Transporters"/>
</dbReference>
<evidence type="ECO:0000256" key="5">
    <source>
        <dbReference type="ARBA" id="ARBA00023136"/>
    </source>
</evidence>
<comment type="caution">
    <text evidence="7">The sequence shown here is derived from an EMBL/GenBank/DDBJ whole genome shotgun (WGS) entry which is preliminary data.</text>
</comment>
<keyword evidence="4 6" id="KW-1133">Transmembrane helix</keyword>
<keyword evidence="5 6" id="KW-0472">Membrane</keyword>
<sequence>MVALGFALFRQRTSPRVMVAAMLGFAGVALALISPTRLKWDILGILVATLAACSMALGTLLIRRWQLDMPLFAFTGWQLLLGADFVAVHALAGAAPTGPAHGTSGRVPLSRCARYVTPLSALILGYAWPEQTLTFWQLLGALLVFVGIVLSQTGRRAAFSK</sequence>
<dbReference type="PANTHER" id="PTHR32322">
    <property type="entry name" value="INNER MEMBRANE TRANSPORTER"/>
    <property type="match status" value="1"/>
</dbReference>
<keyword evidence="3 6" id="KW-0812">Transmembrane</keyword>
<dbReference type="Proteomes" id="UP000265411">
    <property type="component" value="Unassembled WGS sequence"/>
</dbReference>
<evidence type="ECO:0000313" key="7">
    <source>
        <dbReference type="EMBL" id="RGP53650.1"/>
    </source>
</evidence>
<evidence type="ECO:0000256" key="6">
    <source>
        <dbReference type="SAM" id="Phobius"/>
    </source>
</evidence>
<dbReference type="EMBL" id="LMAZ01000005">
    <property type="protein sequence ID" value="RGP53650.1"/>
    <property type="molecule type" value="Genomic_DNA"/>
</dbReference>
<gene>
    <name evidence="7" type="ORF">ASB58_14850</name>
</gene>
<dbReference type="InterPro" id="IPR037185">
    <property type="entry name" value="EmrE-like"/>
</dbReference>
<feature type="transmembrane region" description="Helical" evidence="6">
    <location>
        <begin position="134"/>
        <end position="151"/>
    </location>
</feature>
<comment type="similarity">
    <text evidence="2">Belongs to the EamA transporter family.</text>
</comment>
<evidence type="ECO:0000256" key="4">
    <source>
        <dbReference type="ARBA" id="ARBA00022989"/>
    </source>
</evidence>
<organism evidence="7 8">
    <name type="scientific">Pseudomonas abyssi</name>
    <dbReference type="NCBI Taxonomy" id="170540"/>
    <lineage>
        <taxon>Bacteria</taxon>
        <taxon>Pseudomonadati</taxon>
        <taxon>Pseudomonadota</taxon>
        <taxon>Gammaproteobacteria</taxon>
        <taxon>Pseudomonadales</taxon>
        <taxon>Pseudomonadaceae</taxon>
        <taxon>Pseudomonas</taxon>
    </lineage>
</organism>
<evidence type="ECO:0000256" key="2">
    <source>
        <dbReference type="ARBA" id="ARBA00007362"/>
    </source>
</evidence>